<accession>A0A1K1R7L2</accession>
<dbReference type="Proteomes" id="UP000182248">
    <property type="component" value="Unassembled WGS sequence"/>
</dbReference>
<dbReference type="AlphaFoldDB" id="A0A1K1R7L2"/>
<keyword evidence="1" id="KW-0175">Coiled coil</keyword>
<reference evidence="3 4" key="1">
    <citation type="submission" date="2016-11" db="EMBL/GenBank/DDBJ databases">
        <authorList>
            <person name="Jaros S."/>
            <person name="Januszkiewicz K."/>
            <person name="Wedrychowicz H."/>
        </authorList>
    </citation>
    <scope>NUCLEOTIDE SEQUENCE [LARGE SCALE GENOMIC DNA]</scope>
    <source>
        <strain evidence="3 4">CGMCC 1.12145</strain>
    </source>
</reference>
<dbReference type="OrthoDB" id="9808953at2"/>
<proteinExistence type="predicted"/>
<feature type="signal peptide" evidence="2">
    <location>
        <begin position="1"/>
        <end position="19"/>
    </location>
</feature>
<evidence type="ECO:0000256" key="1">
    <source>
        <dbReference type="SAM" id="Coils"/>
    </source>
</evidence>
<feature type="chain" id="PRO_5012272866" description="Chaperone of endosialidase" evidence="2">
    <location>
        <begin position="20"/>
        <end position="318"/>
    </location>
</feature>
<keyword evidence="4" id="KW-1185">Reference proteome</keyword>
<sequence length="318" mass="35151">MRVLLFFVVLGLFRFSAGAQNTFPASGNVGIGLTSPAYNLDIRTDHPIFQMLENGSGGRRRLIFNVGENNEIRIVSSYGNSGNYPLTFRFGGSVGEVMRLATNGNIGIGTTNPQSKLDIYGRGDGASLLRFTTDRSWEFIQSGADVTASLVLRSVYNSKSFRIQSSGGTNNASFRTHDNPADNRIYFLTQGGRLGIGTASPDAELTVKGKIHTQEIKVDLAGGVAPDYVFEEGYDLRSLEEVREYIGKNGHLPGIPSATTMETEGIDLKAMNLKLLEKIEELTLYTLQQEEDLQRKDEKINDLEDRLNILEKLIYHKN</sequence>
<keyword evidence="2" id="KW-0732">Signal</keyword>
<organism evidence="3 4">
    <name type="scientific">Sinomicrobium oceani</name>
    <dbReference type="NCBI Taxonomy" id="1150368"/>
    <lineage>
        <taxon>Bacteria</taxon>
        <taxon>Pseudomonadati</taxon>
        <taxon>Bacteroidota</taxon>
        <taxon>Flavobacteriia</taxon>
        <taxon>Flavobacteriales</taxon>
        <taxon>Flavobacteriaceae</taxon>
        <taxon>Sinomicrobium</taxon>
    </lineage>
</organism>
<protein>
    <recommendedName>
        <fullName evidence="5">Chaperone of endosialidase</fullName>
    </recommendedName>
</protein>
<dbReference type="STRING" id="1150368.SAMN02927921_03276"/>
<gene>
    <name evidence="3" type="ORF">SAMN02927921_03276</name>
</gene>
<feature type="coiled-coil region" evidence="1">
    <location>
        <begin position="286"/>
        <end position="313"/>
    </location>
</feature>
<evidence type="ECO:0000313" key="3">
    <source>
        <dbReference type="EMBL" id="SFW68218.1"/>
    </source>
</evidence>
<dbReference type="EMBL" id="FPJE01000020">
    <property type="protein sequence ID" value="SFW68218.1"/>
    <property type="molecule type" value="Genomic_DNA"/>
</dbReference>
<dbReference type="RefSeq" id="WP_072318456.1">
    <property type="nucleotide sequence ID" value="NZ_FPJE01000020.1"/>
</dbReference>
<evidence type="ECO:0008006" key="5">
    <source>
        <dbReference type="Google" id="ProtNLM"/>
    </source>
</evidence>
<evidence type="ECO:0000256" key="2">
    <source>
        <dbReference type="SAM" id="SignalP"/>
    </source>
</evidence>
<evidence type="ECO:0000313" key="4">
    <source>
        <dbReference type="Proteomes" id="UP000182248"/>
    </source>
</evidence>
<name>A0A1K1R7L2_9FLAO</name>